<accession>A0ABV9MRT6</accession>
<evidence type="ECO:0000313" key="2">
    <source>
        <dbReference type="EMBL" id="MFC4717869.1"/>
    </source>
</evidence>
<dbReference type="EMBL" id="JBHSHE010000083">
    <property type="protein sequence ID" value="MFC4717869.1"/>
    <property type="molecule type" value="Genomic_DNA"/>
</dbReference>
<protein>
    <recommendedName>
        <fullName evidence="4">PH domain-containing protein</fullName>
    </recommendedName>
</protein>
<organism evidence="2 3">
    <name type="scientific">Glutamicibacter bergerei</name>
    <dbReference type="NCBI Taxonomy" id="256702"/>
    <lineage>
        <taxon>Bacteria</taxon>
        <taxon>Bacillati</taxon>
        <taxon>Actinomycetota</taxon>
        <taxon>Actinomycetes</taxon>
        <taxon>Micrococcales</taxon>
        <taxon>Micrococcaceae</taxon>
        <taxon>Glutamicibacter</taxon>
    </lineage>
</organism>
<evidence type="ECO:0000313" key="3">
    <source>
        <dbReference type="Proteomes" id="UP001595884"/>
    </source>
</evidence>
<feature type="transmembrane region" description="Helical" evidence="1">
    <location>
        <begin position="21"/>
        <end position="41"/>
    </location>
</feature>
<comment type="caution">
    <text evidence="2">The sequence shown here is derived from an EMBL/GenBank/DDBJ whole genome shotgun (WGS) entry which is preliminary data.</text>
</comment>
<keyword evidence="1" id="KW-1133">Transmembrane helix</keyword>
<proteinExistence type="predicted"/>
<dbReference type="Proteomes" id="UP001595884">
    <property type="component" value="Unassembled WGS sequence"/>
</dbReference>
<feature type="transmembrane region" description="Helical" evidence="1">
    <location>
        <begin position="47"/>
        <end position="65"/>
    </location>
</feature>
<name>A0ABV9MRT6_9MICC</name>
<evidence type="ECO:0008006" key="4">
    <source>
        <dbReference type="Google" id="ProtNLM"/>
    </source>
</evidence>
<keyword evidence="1" id="KW-0812">Transmembrane</keyword>
<gene>
    <name evidence="2" type="ORF">ACFO7V_17245</name>
</gene>
<evidence type="ECO:0000256" key="1">
    <source>
        <dbReference type="SAM" id="Phobius"/>
    </source>
</evidence>
<keyword evidence="1" id="KW-0472">Membrane</keyword>
<dbReference type="RefSeq" id="WP_193058635.1">
    <property type="nucleotide sequence ID" value="NZ_JBHSHE010000083.1"/>
</dbReference>
<keyword evidence="3" id="KW-1185">Reference proteome</keyword>
<reference evidence="3" key="1">
    <citation type="journal article" date="2019" name="Int. J. Syst. Evol. Microbiol.">
        <title>The Global Catalogue of Microorganisms (GCM) 10K type strain sequencing project: providing services to taxonomists for standard genome sequencing and annotation.</title>
        <authorList>
            <consortium name="The Broad Institute Genomics Platform"/>
            <consortium name="The Broad Institute Genome Sequencing Center for Infectious Disease"/>
            <person name="Wu L."/>
            <person name="Ma J."/>
        </authorList>
    </citation>
    <scope>NUCLEOTIDE SEQUENCE [LARGE SCALE GENOMIC DNA]</scope>
    <source>
        <strain evidence="3">CGMCC 1.12849</strain>
    </source>
</reference>
<sequence>MTPQAETESLRFAERLPGWQRWSGSLIFAILAVIFAVVAVIESLWGFYLVAVALIFAAVWCWRLARITVTVDDQAVILTGPAWKRVVPLQDVHEVSVSTDNGMNLGLVNWPVTTHEHGSLTRLNMGGTAAVTFSDSKGYRYQFVLANLQDARLVAEAITG</sequence>